<dbReference type="CDD" id="cd18774">
    <property type="entry name" value="PDC2_HK_sensor"/>
    <property type="match status" value="1"/>
</dbReference>
<feature type="domain" description="Methyl-accepting transducer" evidence="12">
    <location>
        <begin position="494"/>
        <end position="744"/>
    </location>
</feature>
<feature type="domain" description="HAMP" evidence="13">
    <location>
        <begin position="423"/>
        <end position="475"/>
    </location>
</feature>
<dbReference type="SUPFAM" id="SSF58104">
    <property type="entry name" value="Methyl-accepting chemotaxis protein (MCP) signaling domain"/>
    <property type="match status" value="1"/>
</dbReference>
<dbReference type="PANTHER" id="PTHR32089:SF112">
    <property type="entry name" value="LYSOZYME-LIKE PROTEIN-RELATED"/>
    <property type="match status" value="1"/>
</dbReference>
<feature type="compositionally biased region" description="Polar residues" evidence="10">
    <location>
        <begin position="9"/>
        <end position="29"/>
    </location>
</feature>
<dbReference type="PANTHER" id="PTHR32089">
    <property type="entry name" value="METHYL-ACCEPTING CHEMOTAXIS PROTEIN MCPB"/>
    <property type="match status" value="1"/>
</dbReference>
<keyword evidence="2" id="KW-1003">Cell membrane</keyword>
<dbReference type="PROSITE" id="PS50111">
    <property type="entry name" value="CHEMOTAXIS_TRANSDUC_2"/>
    <property type="match status" value="1"/>
</dbReference>
<feature type="transmembrane region" description="Helical" evidence="11">
    <location>
        <begin position="116"/>
        <end position="136"/>
    </location>
</feature>
<dbReference type="EMBL" id="JAUQTB010000012">
    <property type="protein sequence ID" value="MDO7908123.1"/>
    <property type="molecule type" value="Genomic_DNA"/>
</dbReference>
<reference evidence="14 15" key="1">
    <citation type="submission" date="2023-07" db="EMBL/GenBank/DDBJ databases">
        <title>Paenibacillus sp. JX-17 nov. isolated from soil.</title>
        <authorList>
            <person name="Wan Y."/>
            <person name="Liu B."/>
        </authorList>
    </citation>
    <scope>NUCLEOTIDE SEQUENCE [LARGE SCALE GENOMIC DNA]</scope>
    <source>
        <strain evidence="14 15">JX-17</strain>
    </source>
</reference>
<evidence type="ECO:0000256" key="1">
    <source>
        <dbReference type="ARBA" id="ARBA00004651"/>
    </source>
</evidence>
<evidence type="ECO:0000256" key="7">
    <source>
        <dbReference type="ARBA" id="ARBA00023224"/>
    </source>
</evidence>
<sequence>MGSMRQEDTLQGEQQGTQSEKSNNKSGFSLKSLRKKQPKAMKDNGAAEAGKQADQPSANKIKNLLKIKTKAVSKEGAEGESKRFRLQLNHWGPALRNLKNLEAQNFHPGKSVGIRLFLIFFVSILLFVVGLGVMSYNMAKNTIENNAASAYQETLSQTASKLSLILGRFEDISTQTLFDDELSTQMTQLTNNTNLSAYDSFSIIADINKRLQNIAFTNKSIESIYLVSSDAEKPILGSGSVTGAEGIRDQAWFSELVGKNGIQWIPTAADQKTDPTFKLARSMNTVTGKKTGYVMIFNLKLSVLEEQLSGIDLGEGSMLNVITREGGIVASNTPGTAGKNNKEIPVQTMTEEKGNSKLTADVGSGSNEYLSVYNQMGTSPWIVTGLVATSELTKDVKGILWTTWIAVGVAIVLAVLIGLWMVRMIAKPLVVLKDLMMQGAKGNLNVRTSHNSSDEIGLLSASFNEMMEQITELVKQTNSSAQEVLDTANELGDASKKTAISAREIAVATEEIANGASSLAMEAEKGSSYTDSIARQVQNVVTSNEEMGQAARNVEQVSENGARQLVELMGQTQETENMTRNLVRKVDSLKETTSSVFRVLEVLQNITKQTNILSLNATIEAARAGQAGKGFMVVADEIRQLADQSRQSILMVGSITDNIISEMNETVDVLSEAYPLFQKQIHSVNSTGEIFQSVQEQMRDFVGRLDSVTESIRELDESQVTLSEAMTNVSAVAEESSATSQEVASLSNEQQHVGNQLVQLSDKLQNVSNGLRETLTRFTL</sequence>
<dbReference type="Pfam" id="PF00672">
    <property type="entry name" value="HAMP"/>
    <property type="match status" value="1"/>
</dbReference>
<protein>
    <submittedName>
        <fullName evidence="14">Methyl-accepting chemotaxis protein</fullName>
    </submittedName>
</protein>
<dbReference type="Proteomes" id="UP001240171">
    <property type="component" value="Unassembled WGS sequence"/>
</dbReference>
<dbReference type="Pfam" id="PF02743">
    <property type="entry name" value="dCache_1"/>
    <property type="match status" value="1"/>
</dbReference>
<evidence type="ECO:0000313" key="15">
    <source>
        <dbReference type="Proteomes" id="UP001240171"/>
    </source>
</evidence>
<evidence type="ECO:0000256" key="11">
    <source>
        <dbReference type="SAM" id="Phobius"/>
    </source>
</evidence>
<organism evidence="14 15">
    <name type="scientific">Paenibacillus lacisoli</name>
    <dbReference type="NCBI Taxonomy" id="3064525"/>
    <lineage>
        <taxon>Bacteria</taxon>
        <taxon>Bacillati</taxon>
        <taxon>Bacillota</taxon>
        <taxon>Bacilli</taxon>
        <taxon>Bacillales</taxon>
        <taxon>Paenibacillaceae</taxon>
        <taxon>Paenibacillus</taxon>
    </lineage>
</organism>
<dbReference type="Pfam" id="PF00015">
    <property type="entry name" value="MCPsignal"/>
    <property type="match status" value="1"/>
</dbReference>
<dbReference type="InterPro" id="IPR004089">
    <property type="entry name" value="MCPsignal_dom"/>
</dbReference>
<evidence type="ECO:0000256" key="3">
    <source>
        <dbReference type="ARBA" id="ARBA00022500"/>
    </source>
</evidence>
<evidence type="ECO:0000259" key="13">
    <source>
        <dbReference type="PROSITE" id="PS50885"/>
    </source>
</evidence>
<keyword evidence="15" id="KW-1185">Reference proteome</keyword>
<keyword evidence="4 11" id="KW-0812">Transmembrane</keyword>
<evidence type="ECO:0000256" key="9">
    <source>
        <dbReference type="PROSITE-ProRule" id="PRU00284"/>
    </source>
</evidence>
<dbReference type="SMART" id="SM00304">
    <property type="entry name" value="HAMP"/>
    <property type="match status" value="1"/>
</dbReference>
<feature type="transmembrane region" description="Helical" evidence="11">
    <location>
        <begin position="399"/>
        <end position="422"/>
    </location>
</feature>
<evidence type="ECO:0000256" key="10">
    <source>
        <dbReference type="SAM" id="MobiDB-lite"/>
    </source>
</evidence>
<comment type="similarity">
    <text evidence="8">Belongs to the methyl-accepting chemotaxis (MCP) protein family.</text>
</comment>
<keyword evidence="7 9" id="KW-0807">Transducer</keyword>
<gene>
    <name evidence="14" type="ORF">Q5741_17075</name>
</gene>
<evidence type="ECO:0000313" key="14">
    <source>
        <dbReference type="EMBL" id="MDO7908123.1"/>
    </source>
</evidence>
<dbReference type="InterPro" id="IPR003660">
    <property type="entry name" value="HAMP_dom"/>
</dbReference>
<keyword evidence="3" id="KW-0145">Chemotaxis</keyword>
<evidence type="ECO:0000256" key="8">
    <source>
        <dbReference type="ARBA" id="ARBA00029447"/>
    </source>
</evidence>
<name>A0ABT9CHS5_9BACL</name>
<evidence type="ECO:0000256" key="2">
    <source>
        <dbReference type="ARBA" id="ARBA00022475"/>
    </source>
</evidence>
<feature type="region of interest" description="Disordered" evidence="10">
    <location>
        <begin position="1"/>
        <end position="55"/>
    </location>
</feature>
<comment type="caution">
    <text evidence="14">The sequence shown here is derived from an EMBL/GenBank/DDBJ whole genome shotgun (WGS) entry which is preliminary data.</text>
</comment>
<dbReference type="Gene3D" id="3.30.450.20">
    <property type="entry name" value="PAS domain"/>
    <property type="match status" value="1"/>
</dbReference>
<evidence type="ECO:0000256" key="4">
    <source>
        <dbReference type="ARBA" id="ARBA00022692"/>
    </source>
</evidence>
<dbReference type="SMART" id="SM00283">
    <property type="entry name" value="MA"/>
    <property type="match status" value="1"/>
</dbReference>
<keyword evidence="5 11" id="KW-1133">Transmembrane helix</keyword>
<evidence type="ECO:0000259" key="12">
    <source>
        <dbReference type="PROSITE" id="PS50111"/>
    </source>
</evidence>
<dbReference type="Gene3D" id="1.10.287.950">
    <property type="entry name" value="Methyl-accepting chemotaxis protein"/>
    <property type="match status" value="1"/>
</dbReference>
<evidence type="ECO:0000256" key="5">
    <source>
        <dbReference type="ARBA" id="ARBA00022989"/>
    </source>
</evidence>
<dbReference type="CDD" id="cd06225">
    <property type="entry name" value="HAMP"/>
    <property type="match status" value="1"/>
</dbReference>
<proteinExistence type="inferred from homology"/>
<dbReference type="PROSITE" id="PS50885">
    <property type="entry name" value="HAMP"/>
    <property type="match status" value="1"/>
</dbReference>
<accession>A0ABT9CHS5</accession>
<dbReference type="RefSeq" id="WP_305025343.1">
    <property type="nucleotide sequence ID" value="NZ_JAUQTB010000012.1"/>
</dbReference>
<comment type="subcellular location">
    <subcellularLocation>
        <location evidence="1">Cell membrane</location>
        <topology evidence="1">Multi-pass membrane protein</topology>
    </subcellularLocation>
</comment>
<evidence type="ECO:0000256" key="6">
    <source>
        <dbReference type="ARBA" id="ARBA00023136"/>
    </source>
</evidence>
<dbReference type="Gene3D" id="1.10.8.500">
    <property type="entry name" value="HAMP domain in histidine kinase"/>
    <property type="match status" value="1"/>
</dbReference>
<keyword evidence="6 11" id="KW-0472">Membrane</keyword>
<dbReference type="InterPro" id="IPR033479">
    <property type="entry name" value="dCache_1"/>
</dbReference>